<name>A0AAV5UR13_9BILA</name>
<protein>
    <recommendedName>
        <fullName evidence="6">lysoplasmalogenase</fullName>
        <ecNumber evidence="6">3.3.2.2</ecNumber>
    </recommendedName>
</protein>
<feature type="transmembrane region" description="Helical" evidence="9">
    <location>
        <begin position="37"/>
        <end position="57"/>
    </location>
</feature>
<dbReference type="Pfam" id="PF07947">
    <property type="entry name" value="YhhN"/>
    <property type="match status" value="1"/>
</dbReference>
<dbReference type="PANTHER" id="PTHR31885:SF6">
    <property type="entry name" value="GH04784P"/>
    <property type="match status" value="1"/>
</dbReference>
<evidence type="ECO:0000313" key="10">
    <source>
        <dbReference type="EMBL" id="GMS91819.1"/>
    </source>
</evidence>
<feature type="transmembrane region" description="Helical" evidence="9">
    <location>
        <begin position="86"/>
        <end position="105"/>
    </location>
</feature>
<gene>
    <name evidence="10" type="ORF">PENTCL1PPCAC_13994</name>
    <name evidence="11" type="ORF">PENTCL1PPCAC_30394</name>
</gene>
<dbReference type="EC" id="3.3.2.2" evidence="6"/>
<comment type="catalytic activity">
    <reaction evidence="8">
        <text>a 1-O-(1Z-alkenyl)-sn-glycero-3-phosphocholine + H2O = a 2,3-saturated aldehyde + sn-glycerol 3-phosphocholine</text>
        <dbReference type="Rhea" id="RHEA:22544"/>
        <dbReference type="ChEBI" id="CHEBI:15377"/>
        <dbReference type="ChEBI" id="CHEBI:16870"/>
        <dbReference type="ChEBI" id="CHEBI:73359"/>
        <dbReference type="ChEBI" id="CHEBI:77287"/>
        <dbReference type="EC" id="3.3.2.2"/>
    </reaction>
</comment>
<proteinExistence type="inferred from homology"/>
<dbReference type="PANTHER" id="PTHR31885">
    <property type="entry name" value="GH04784P"/>
    <property type="match status" value="1"/>
</dbReference>
<comment type="caution">
    <text evidence="11">The sequence shown here is derived from an EMBL/GenBank/DDBJ whole genome shotgun (WGS) entry which is preliminary data.</text>
</comment>
<dbReference type="EMBL" id="BTSX01000038">
    <property type="protein sequence ID" value="GMT08220.1"/>
    <property type="molecule type" value="Genomic_DNA"/>
</dbReference>
<keyword evidence="5 9" id="KW-0472">Membrane</keyword>
<evidence type="ECO:0000256" key="6">
    <source>
        <dbReference type="ARBA" id="ARBA00035673"/>
    </source>
</evidence>
<keyword evidence="3 9" id="KW-0812">Transmembrane</keyword>
<dbReference type="Proteomes" id="UP001432027">
    <property type="component" value="Unassembled WGS sequence"/>
</dbReference>
<reference evidence="11" key="1">
    <citation type="submission" date="2023-10" db="EMBL/GenBank/DDBJ databases">
        <title>Genome assembly of Pristionchus species.</title>
        <authorList>
            <person name="Yoshida K."/>
            <person name="Sommer R.J."/>
        </authorList>
    </citation>
    <scope>NUCLEOTIDE SEQUENCE</scope>
    <source>
        <strain evidence="11">RS0144</strain>
    </source>
</reference>
<feature type="transmembrane region" description="Helical" evidence="9">
    <location>
        <begin position="12"/>
        <end position="31"/>
    </location>
</feature>
<dbReference type="GO" id="GO:0016020">
    <property type="term" value="C:membrane"/>
    <property type="evidence" value="ECO:0007669"/>
    <property type="project" value="UniProtKB-SubCell"/>
</dbReference>
<comment type="catalytic activity">
    <reaction evidence="7">
        <text>a 1-O-(1Z-alkenyl)-sn-glycero-3-phosphoethanolamine + H2O = a 2,3-saturated aldehyde + sn-glycero-3-phosphoethanolamine</text>
        <dbReference type="Rhea" id="RHEA:16905"/>
        <dbReference type="ChEBI" id="CHEBI:15377"/>
        <dbReference type="ChEBI" id="CHEBI:73359"/>
        <dbReference type="ChEBI" id="CHEBI:77288"/>
        <dbReference type="ChEBI" id="CHEBI:143890"/>
        <dbReference type="EC" id="3.3.2.2"/>
    </reaction>
</comment>
<evidence type="ECO:0000256" key="9">
    <source>
        <dbReference type="SAM" id="Phobius"/>
    </source>
</evidence>
<comment type="subcellular location">
    <subcellularLocation>
        <location evidence="1">Membrane</location>
        <topology evidence="1">Multi-pass membrane protein</topology>
    </subcellularLocation>
</comment>
<evidence type="ECO:0000256" key="4">
    <source>
        <dbReference type="ARBA" id="ARBA00022989"/>
    </source>
</evidence>
<evidence type="ECO:0000256" key="3">
    <source>
        <dbReference type="ARBA" id="ARBA00022692"/>
    </source>
</evidence>
<evidence type="ECO:0000256" key="1">
    <source>
        <dbReference type="ARBA" id="ARBA00004141"/>
    </source>
</evidence>
<dbReference type="GO" id="GO:0047408">
    <property type="term" value="F:alkenylglycerophosphocholine hydrolase activity"/>
    <property type="evidence" value="ECO:0007669"/>
    <property type="project" value="UniProtKB-EC"/>
</dbReference>
<dbReference type="InterPro" id="IPR012506">
    <property type="entry name" value="TMEM86B-like"/>
</dbReference>
<dbReference type="AlphaFoldDB" id="A0AAV5UR13"/>
<feature type="transmembrane region" description="Helical" evidence="9">
    <location>
        <begin position="112"/>
        <end position="134"/>
    </location>
</feature>
<evidence type="ECO:0000256" key="5">
    <source>
        <dbReference type="ARBA" id="ARBA00023136"/>
    </source>
</evidence>
<feature type="transmembrane region" description="Helical" evidence="9">
    <location>
        <begin position="140"/>
        <end position="160"/>
    </location>
</feature>
<sequence length="239" mass="25912">SFKMPELHKAGVAYLLAIGHFFYQSAGFVKFYNDQYAYWKCIPLLVLISFVAIHGGVPTKTRTLLAIALAAGSVGDFVIGSAHDGIVPGAVAFGIGHIINMLTFAPETRRICWPLAGAVLALNAVVGHFCVFPILEKSVIDVVILSVYSCLLAAALIVAASQCFYGSSVHPAYAHGLKWRLLGYALFYLSDNILIIDHTVFSVPFAEHLCLSTYFAAQYLLVRAAVSCEKHKPKKSKSS</sequence>
<evidence type="ECO:0000256" key="7">
    <source>
        <dbReference type="ARBA" id="ARBA00049458"/>
    </source>
</evidence>
<evidence type="ECO:0000313" key="12">
    <source>
        <dbReference type="Proteomes" id="UP001432027"/>
    </source>
</evidence>
<comment type="similarity">
    <text evidence="2">Belongs to the TMEM86 family.</text>
</comment>
<evidence type="ECO:0000256" key="2">
    <source>
        <dbReference type="ARBA" id="ARBA00007375"/>
    </source>
</evidence>
<keyword evidence="12" id="KW-1185">Reference proteome</keyword>
<accession>A0AAV5UR13</accession>
<evidence type="ECO:0000313" key="11">
    <source>
        <dbReference type="EMBL" id="GMT08220.1"/>
    </source>
</evidence>
<dbReference type="EMBL" id="BTSX01000004">
    <property type="protein sequence ID" value="GMS91819.1"/>
    <property type="molecule type" value="Genomic_DNA"/>
</dbReference>
<feature type="non-terminal residue" evidence="11">
    <location>
        <position position="1"/>
    </location>
</feature>
<keyword evidence="4 9" id="KW-1133">Transmembrane helix</keyword>
<organism evidence="11 12">
    <name type="scientific">Pristionchus entomophagus</name>
    <dbReference type="NCBI Taxonomy" id="358040"/>
    <lineage>
        <taxon>Eukaryota</taxon>
        <taxon>Metazoa</taxon>
        <taxon>Ecdysozoa</taxon>
        <taxon>Nematoda</taxon>
        <taxon>Chromadorea</taxon>
        <taxon>Rhabditida</taxon>
        <taxon>Rhabditina</taxon>
        <taxon>Diplogasteromorpha</taxon>
        <taxon>Diplogasteroidea</taxon>
        <taxon>Neodiplogasteridae</taxon>
        <taxon>Pristionchus</taxon>
    </lineage>
</organism>
<evidence type="ECO:0000256" key="8">
    <source>
        <dbReference type="ARBA" id="ARBA00049560"/>
    </source>
</evidence>